<dbReference type="EMBL" id="CP037426">
    <property type="protein sequence ID" value="QGT16164.1"/>
    <property type="molecule type" value="Genomic_DNA"/>
</dbReference>
<organism evidence="1 2">
    <name type="scientific">Wolbachia pipientis</name>
    <dbReference type="NCBI Taxonomy" id="955"/>
    <lineage>
        <taxon>Bacteria</taxon>
        <taxon>Pseudomonadati</taxon>
        <taxon>Pseudomonadota</taxon>
        <taxon>Alphaproteobacteria</taxon>
        <taxon>Rickettsiales</taxon>
        <taxon>Anaplasmataceae</taxon>
        <taxon>Wolbachieae</taxon>
        <taxon>Wolbachia</taxon>
    </lineage>
</organism>
<protein>
    <submittedName>
        <fullName evidence="1">Uncharacterized protein</fullName>
    </submittedName>
</protein>
<proteinExistence type="predicted"/>
<dbReference type="RefSeq" id="WP_007548280.1">
    <property type="nucleotide sequence ID" value="NZ_CP042444.1"/>
</dbReference>
<dbReference type="GeneID" id="70035654"/>
<reference evidence="1 2" key="1">
    <citation type="submission" date="2019-03" db="EMBL/GenBank/DDBJ databases">
        <title>Wolbachia endosymbiont of Haematobia irritans wIrr.</title>
        <authorList>
            <person name="Parry R.H."/>
            <person name="Asgari S."/>
        </authorList>
    </citation>
    <scope>NUCLEOTIDE SEQUENCE [LARGE SCALE GENOMIC DNA]</scope>
    <source>
        <strain evidence="2">wIrr</strain>
    </source>
</reference>
<dbReference type="Proteomes" id="UP000422744">
    <property type="component" value="Chromosome"/>
</dbReference>
<gene>
    <name evidence="1" type="ORF">E0495_02610</name>
</gene>
<evidence type="ECO:0000313" key="1">
    <source>
        <dbReference type="EMBL" id="QGT16164.1"/>
    </source>
</evidence>
<dbReference type="AlphaFoldDB" id="A0A6I6CNJ6"/>
<sequence>MSSTEITPKGLLLSWMETSVSYLNLPRKLPANCNVRTAVRHALEWHQGVTFYLNNDCKMIIIRDLLKF</sequence>
<name>A0A6I6CNJ6_WOLPI</name>
<evidence type="ECO:0000313" key="2">
    <source>
        <dbReference type="Proteomes" id="UP000422744"/>
    </source>
</evidence>
<accession>A0A6I6CNJ6</accession>